<dbReference type="PANTHER" id="PTHR47951">
    <property type="entry name" value="OS08G0547900 PROTEIN"/>
    <property type="match status" value="1"/>
</dbReference>
<gene>
    <name evidence="2" type="ORF">MUK42_12811</name>
</gene>
<feature type="compositionally biased region" description="Gly residues" evidence="1">
    <location>
        <begin position="191"/>
        <end position="214"/>
    </location>
</feature>
<dbReference type="GO" id="GO:0004497">
    <property type="term" value="F:monooxygenase activity"/>
    <property type="evidence" value="ECO:0007669"/>
    <property type="project" value="InterPro"/>
</dbReference>
<dbReference type="EMBL" id="CP097509">
    <property type="protein sequence ID" value="URE16122.1"/>
    <property type="molecule type" value="Genomic_DNA"/>
</dbReference>
<dbReference type="OrthoDB" id="2789670at2759"/>
<dbReference type="GO" id="GO:0005506">
    <property type="term" value="F:iron ion binding"/>
    <property type="evidence" value="ECO:0007669"/>
    <property type="project" value="InterPro"/>
</dbReference>
<feature type="region of interest" description="Disordered" evidence="1">
    <location>
        <begin position="91"/>
        <end position="296"/>
    </location>
</feature>
<dbReference type="SUPFAM" id="SSF48264">
    <property type="entry name" value="Cytochrome P450"/>
    <property type="match status" value="1"/>
</dbReference>
<dbReference type="AlphaFoldDB" id="A0A9E7GQ22"/>
<dbReference type="GO" id="GO:0020037">
    <property type="term" value="F:heme binding"/>
    <property type="evidence" value="ECO:0007669"/>
    <property type="project" value="InterPro"/>
</dbReference>
<dbReference type="Pfam" id="PF00067">
    <property type="entry name" value="p450"/>
    <property type="match status" value="1"/>
</dbReference>
<accession>A0A9E7GQ22</accession>
<keyword evidence="3" id="KW-1185">Reference proteome</keyword>
<sequence>MASFLVYAAACLLAALWYAAWFRRHSRPRSAPLPPGPTGLPLVGSIPFLEPDLHSYFARLARAHGPIFSLRLGAKLAVVVTSPSLAREVLKRPGRGLRQPRRPRRRARHRLRRRGRDRMEPQRARVAHAPPRMRPRDALPRRPRRRLRPPPPGGEGRGEKPPGARGQLRGRRRGDVPDGDERDHEHAVGRDAGGPGGAECGGEGVPGAGGGDNGAAGAAQCVGLLPGAGEVRPAGDSEADAHPVGALRSHLRVNHREEKKEIGGGGTQNARRRRLLGSHAKVGGGRWGRSDAVYHD</sequence>
<dbReference type="Proteomes" id="UP001055439">
    <property type="component" value="Chromosome 7"/>
</dbReference>
<dbReference type="GO" id="GO:0016705">
    <property type="term" value="F:oxidoreductase activity, acting on paired donors, with incorporation or reduction of molecular oxygen"/>
    <property type="evidence" value="ECO:0007669"/>
    <property type="project" value="InterPro"/>
</dbReference>
<protein>
    <submittedName>
        <fullName evidence="2">Cytochrome P450</fullName>
    </submittedName>
</protein>
<evidence type="ECO:0000256" key="1">
    <source>
        <dbReference type="SAM" id="MobiDB-lite"/>
    </source>
</evidence>
<name>A0A9E7GQ22_9LILI</name>
<organism evidence="2 3">
    <name type="scientific">Musa troglodytarum</name>
    <name type="common">fe'i banana</name>
    <dbReference type="NCBI Taxonomy" id="320322"/>
    <lineage>
        <taxon>Eukaryota</taxon>
        <taxon>Viridiplantae</taxon>
        <taxon>Streptophyta</taxon>
        <taxon>Embryophyta</taxon>
        <taxon>Tracheophyta</taxon>
        <taxon>Spermatophyta</taxon>
        <taxon>Magnoliopsida</taxon>
        <taxon>Liliopsida</taxon>
        <taxon>Zingiberales</taxon>
        <taxon>Musaceae</taxon>
        <taxon>Musa</taxon>
    </lineage>
</organism>
<evidence type="ECO:0000313" key="3">
    <source>
        <dbReference type="Proteomes" id="UP001055439"/>
    </source>
</evidence>
<dbReference type="Gene3D" id="1.10.630.10">
    <property type="entry name" value="Cytochrome P450"/>
    <property type="match status" value="1"/>
</dbReference>
<proteinExistence type="predicted"/>
<dbReference type="PANTHER" id="PTHR47951:SF3">
    <property type="entry name" value="CYTOCHROME P450, FAMILY 706, SUBFAMILY A, POLYPEPTIDE 4"/>
    <property type="match status" value="1"/>
</dbReference>
<evidence type="ECO:0000313" key="2">
    <source>
        <dbReference type="EMBL" id="URE16122.1"/>
    </source>
</evidence>
<dbReference type="InterPro" id="IPR036396">
    <property type="entry name" value="Cyt_P450_sf"/>
</dbReference>
<feature type="compositionally biased region" description="Basic and acidic residues" evidence="1">
    <location>
        <begin position="173"/>
        <end position="189"/>
    </location>
</feature>
<dbReference type="InterPro" id="IPR001128">
    <property type="entry name" value="Cyt_P450"/>
</dbReference>
<reference evidence="2" key="1">
    <citation type="submission" date="2022-05" db="EMBL/GenBank/DDBJ databases">
        <title>The Musa troglodytarum L. genome provides insights into the mechanism of non-climacteric behaviour and enrichment of carotenoids.</title>
        <authorList>
            <person name="Wang J."/>
        </authorList>
    </citation>
    <scope>NUCLEOTIDE SEQUENCE</scope>
    <source>
        <tissue evidence="2">Leaf</tissue>
    </source>
</reference>
<feature type="compositionally biased region" description="Basic residues" evidence="1">
    <location>
        <begin position="92"/>
        <end position="116"/>
    </location>
</feature>